<evidence type="ECO:0000256" key="6">
    <source>
        <dbReference type="ARBA" id="ARBA00022882"/>
    </source>
</evidence>
<comment type="subcellular location">
    <subcellularLocation>
        <location evidence="1">Membrane</location>
        <topology evidence="1">Multi-pass membrane protein</topology>
    </subcellularLocation>
</comment>
<dbReference type="SUPFAM" id="SSF54695">
    <property type="entry name" value="POZ domain"/>
    <property type="match status" value="1"/>
</dbReference>
<dbReference type="GO" id="GO:0042734">
    <property type="term" value="C:presynaptic membrane"/>
    <property type="evidence" value="ECO:0007669"/>
    <property type="project" value="TreeGrafter"/>
</dbReference>
<dbReference type="OMA" id="LKFWGID"/>
<keyword evidence="6" id="KW-0851">Voltage-gated channel</keyword>
<keyword evidence="7" id="KW-0630">Potassium</keyword>
<keyword evidence="11" id="KW-0407">Ion channel</keyword>
<dbReference type="InterPro" id="IPR028325">
    <property type="entry name" value="VG_K_chnl"/>
</dbReference>
<dbReference type="FunFam" id="1.10.287.70:FF:000002">
    <property type="entry name" value="Potassium voltage-gated channel subfamily a member"/>
    <property type="match status" value="1"/>
</dbReference>
<feature type="domain" description="BTB" evidence="15">
    <location>
        <begin position="5"/>
        <end position="105"/>
    </location>
</feature>
<evidence type="ECO:0000256" key="5">
    <source>
        <dbReference type="ARBA" id="ARBA00022826"/>
    </source>
</evidence>
<dbReference type="PANTHER" id="PTHR11537:SF234">
    <property type="entry name" value="BTB DOMAIN-CONTAINING PROTEIN"/>
    <property type="match status" value="1"/>
</dbReference>
<comment type="similarity">
    <text evidence="12">Belongs to the potassium channel family. C (Shaw) (TC 1.A.1.2) subfamily. Shaw sub-subfamily.</text>
</comment>
<name>A0A1I8BZT9_MELHA</name>
<evidence type="ECO:0000256" key="4">
    <source>
        <dbReference type="ARBA" id="ARBA00022692"/>
    </source>
</evidence>
<evidence type="ECO:0000256" key="11">
    <source>
        <dbReference type="ARBA" id="ARBA00023303"/>
    </source>
</evidence>
<dbReference type="InterPro" id="IPR003974">
    <property type="entry name" value="K_chnl_volt-dep_Kv3"/>
</dbReference>
<dbReference type="Proteomes" id="UP000095281">
    <property type="component" value="Unplaced"/>
</dbReference>
<keyword evidence="10 14" id="KW-0472">Membrane</keyword>
<dbReference type="Gene3D" id="1.20.120.350">
    <property type="entry name" value="Voltage-gated potassium channels. Chain C"/>
    <property type="match status" value="1"/>
</dbReference>
<feature type="transmembrane region" description="Helical" evidence="14">
    <location>
        <begin position="168"/>
        <end position="187"/>
    </location>
</feature>
<dbReference type="GO" id="GO:0032590">
    <property type="term" value="C:dendrite membrane"/>
    <property type="evidence" value="ECO:0007669"/>
    <property type="project" value="TreeGrafter"/>
</dbReference>
<evidence type="ECO:0000256" key="13">
    <source>
        <dbReference type="SAM" id="MobiDB-lite"/>
    </source>
</evidence>
<evidence type="ECO:0000313" key="16">
    <source>
        <dbReference type="Proteomes" id="UP000095281"/>
    </source>
</evidence>
<feature type="transmembrane region" description="Helical" evidence="14">
    <location>
        <begin position="302"/>
        <end position="323"/>
    </location>
</feature>
<dbReference type="FunFam" id="3.30.710.10:FF:000020">
    <property type="entry name" value="Potassium voltage-gated channel protein Shaw"/>
    <property type="match status" value="1"/>
</dbReference>
<evidence type="ECO:0000259" key="15">
    <source>
        <dbReference type="SMART" id="SM00225"/>
    </source>
</evidence>
<dbReference type="PRINTS" id="PR01498">
    <property type="entry name" value="SHAWCHANNEL"/>
</dbReference>
<keyword evidence="16" id="KW-1185">Reference proteome</keyword>
<dbReference type="Gene3D" id="3.30.710.10">
    <property type="entry name" value="Potassium Channel Kv1.1, Chain A"/>
    <property type="match status" value="1"/>
</dbReference>
<evidence type="ECO:0000256" key="14">
    <source>
        <dbReference type="SAM" id="Phobius"/>
    </source>
</evidence>
<evidence type="ECO:0000256" key="3">
    <source>
        <dbReference type="ARBA" id="ARBA00022538"/>
    </source>
</evidence>
<keyword evidence="8 14" id="KW-1133">Transmembrane helix</keyword>
<dbReference type="GO" id="GO:0045211">
    <property type="term" value="C:postsynaptic membrane"/>
    <property type="evidence" value="ECO:0007669"/>
    <property type="project" value="TreeGrafter"/>
</dbReference>
<evidence type="ECO:0000256" key="10">
    <source>
        <dbReference type="ARBA" id="ARBA00023136"/>
    </source>
</evidence>
<evidence type="ECO:0000256" key="2">
    <source>
        <dbReference type="ARBA" id="ARBA00022448"/>
    </source>
</evidence>
<dbReference type="AlphaFoldDB" id="A0A1I8BZT9"/>
<evidence type="ECO:0000256" key="1">
    <source>
        <dbReference type="ARBA" id="ARBA00004141"/>
    </source>
</evidence>
<evidence type="ECO:0000256" key="7">
    <source>
        <dbReference type="ARBA" id="ARBA00022958"/>
    </source>
</evidence>
<dbReference type="PANTHER" id="PTHR11537">
    <property type="entry name" value="VOLTAGE-GATED POTASSIUM CHANNEL"/>
    <property type="match status" value="1"/>
</dbReference>
<dbReference type="InterPro" id="IPR000210">
    <property type="entry name" value="BTB/POZ_dom"/>
</dbReference>
<dbReference type="WBParaSite" id="MhA1_Contig859.frz3.fgene1">
    <property type="protein sequence ID" value="MhA1_Contig859.frz3.fgene1"/>
    <property type="gene ID" value="MhA1_Contig859.frz3.fgene1"/>
</dbReference>
<dbReference type="InterPro" id="IPR003968">
    <property type="entry name" value="K_chnl_volt-dep_Kv"/>
</dbReference>
<keyword evidence="4 14" id="KW-0812">Transmembrane</keyword>
<organism evidence="16 17">
    <name type="scientific">Meloidogyne hapla</name>
    <name type="common">Root-knot nematode worm</name>
    <dbReference type="NCBI Taxonomy" id="6305"/>
    <lineage>
        <taxon>Eukaryota</taxon>
        <taxon>Metazoa</taxon>
        <taxon>Ecdysozoa</taxon>
        <taxon>Nematoda</taxon>
        <taxon>Chromadorea</taxon>
        <taxon>Rhabditida</taxon>
        <taxon>Tylenchina</taxon>
        <taxon>Tylenchomorpha</taxon>
        <taxon>Tylenchoidea</taxon>
        <taxon>Meloidogynidae</taxon>
        <taxon>Meloidogyninae</taxon>
        <taxon>Meloidogyne</taxon>
    </lineage>
</organism>
<dbReference type="SUPFAM" id="SSF81324">
    <property type="entry name" value="Voltage-gated potassium channels"/>
    <property type="match status" value="1"/>
</dbReference>
<keyword evidence="3" id="KW-0633">Potassium transport</keyword>
<evidence type="ECO:0000256" key="12">
    <source>
        <dbReference type="ARBA" id="ARBA00061303"/>
    </source>
</evidence>
<dbReference type="GO" id="GO:0051260">
    <property type="term" value="P:protein homooligomerization"/>
    <property type="evidence" value="ECO:0007669"/>
    <property type="project" value="InterPro"/>
</dbReference>
<feature type="transmembrane region" description="Helical" evidence="14">
    <location>
        <begin position="396"/>
        <end position="415"/>
    </location>
</feature>
<evidence type="ECO:0000256" key="9">
    <source>
        <dbReference type="ARBA" id="ARBA00023065"/>
    </source>
</evidence>
<proteinExistence type="inferred from homology"/>
<dbReference type="SMART" id="SM00225">
    <property type="entry name" value="BTB"/>
    <property type="match status" value="1"/>
</dbReference>
<dbReference type="InterPro" id="IPR003131">
    <property type="entry name" value="T1-type_BTB"/>
</dbReference>
<accession>A0A1I8BZT9</accession>
<keyword evidence="5" id="KW-0631">Potassium channel</keyword>
<reference evidence="17" key="1">
    <citation type="submission" date="2016-11" db="UniProtKB">
        <authorList>
            <consortium name="WormBaseParasite"/>
        </authorList>
    </citation>
    <scope>IDENTIFICATION</scope>
</reference>
<feature type="transmembrane region" description="Helical" evidence="14">
    <location>
        <begin position="364"/>
        <end position="384"/>
    </location>
</feature>
<dbReference type="GO" id="GO:0001508">
    <property type="term" value="P:action potential"/>
    <property type="evidence" value="ECO:0007669"/>
    <property type="project" value="TreeGrafter"/>
</dbReference>
<dbReference type="PRINTS" id="PR01491">
    <property type="entry name" value="KVCHANNEL"/>
</dbReference>
<dbReference type="FunFam" id="1.20.120.350:FF:000074">
    <property type="entry name" value="SHaW family of potassium channels"/>
    <property type="match status" value="1"/>
</dbReference>
<dbReference type="PRINTS" id="PR00169">
    <property type="entry name" value="KCHANNEL"/>
</dbReference>
<dbReference type="GO" id="GO:0005251">
    <property type="term" value="F:delayed rectifier potassium channel activity"/>
    <property type="evidence" value="ECO:0007669"/>
    <property type="project" value="TreeGrafter"/>
</dbReference>
<feature type="region of interest" description="Disordered" evidence="13">
    <location>
        <begin position="214"/>
        <end position="245"/>
    </location>
</feature>
<keyword evidence="9" id="KW-0406">Ion transport</keyword>
<dbReference type="GO" id="GO:0008076">
    <property type="term" value="C:voltage-gated potassium channel complex"/>
    <property type="evidence" value="ECO:0007669"/>
    <property type="project" value="InterPro"/>
</dbReference>
<protein>
    <submittedName>
        <fullName evidence="17">BTB domain-containing protein</fullName>
    </submittedName>
</protein>
<feature type="transmembrane region" description="Helical" evidence="14">
    <location>
        <begin position="269"/>
        <end position="290"/>
    </location>
</feature>
<dbReference type="Gene3D" id="1.10.287.70">
    <property type="match status" value="1"/>
</dbReference>
<dbReference type="InterPro" id="IPR005821">
    <property type="entry name" value="Ion_trans_dom"/>
</dbReference>
<dbReference type="InterPro" id="IPR027359">
    <property type="entry name" value="Volt_channel_dom_sf"/>
</dbReference>
<evidence type="ECO:0000256" key="8">
    <source>
        <dbReference type="ARBA" id="ARBA00022989"/>
    </source>
</evidence>
<dbReference type="InterPro" id="IPR011333">
    <property type="entry name" value="SKP1/BTB/POZ_sf"/>
</dbReference>
<dbReference type="GO" id="GO:0043679">
    <property type="term" value="C:axon terminus"/>
    <property type="evidence" value="ECO:0007669"/>
    <property type="project" value="TreeGrafter"/>
</dbReference>
<keyword evidence="2" id="KW-0813">Transport</keyword>
<feature type="transmembrane region" description="Helical" evidence="14">
    <location>
        <begin position="427"/>
        <end position="455"/>
    </location>
</feature>
<sequence>MDSEYRIVLNVGGVRHETYKHTLKKIPATRLSRLTPNLANYDPVLNEYFFDRHPDVFAQVLNYYRTGKLHYPLDVCGPLFEEELKFWGIDANEVESCCWMTYTTHRDTQEVLQNLEKLDLDDEAMKDEEKLYRRFGLDEEFRNKELNFWQKVKPKMWRLFDEPSSTTGAKIVAVISVFFLICAILAFCLKTHPGLRVEDPGPQIQEDTLTINLTNNSSSSHNSFPKPSREKPPTQNEQQHEPPTQKPFFKYRTESIGKDPVNTKPHPSFLIIETICNIWFTIEILIRFFTCPSKIDYFKSPVNIIDIVATVTFYIDFCLTTWFEATSDLEFFSIIRILRLFKLTQHSQGLKILLYTLRASAKELMLLVFFLLLGIVVFASLIYYAERLEENPENQFHSIPLGLWYAIVTMTTIGYGDMTPHTWSGRLIGSICALTGVLTIALPVPVIVANFAMYYSHTQARSKMPKRRRGVLSMEQIKQQPPPGHPQQRRLLIASAKCSNATSTFDANNSPPHYSKNKMSKIQNNISSTSPTLSTTRNCVINSFNEINDIQQTRSYRRRSGEKVSQKELAASECSAKSTTMLLNTNIKSPTKMSTIISGGSDDGSIEPLDNKTSII</sequence>
<dbReference type="Pfam" id="PF02214">
    <property type="entry name" value="BTB_2"/>
    <property type="match status" value="1"/>
</dbReference>
<evidence type="ECO:0000313" key="17">
    <source>
        <dbReference type="WBParaSite" id="MhA1_Contig859.frz3.fgene1"/>
    </source>
</evidence>
<dbReference type="Pfam" id="PF00520">
    <property type="entry name" value="Ion_trans"/>
    <property type="match status" value="1"/>
</dbReference>
<dbReference type="GO" id="GO:0032809">
    <property type="term" value="C:neuronal cell body membrane"/>
    <property type="evidence" value="ECO:0007669"/>
    <property type="project" value="TreeGrafter"/>
</dbReference>